<name>A0A1H6LUU0_9FLAO</name>
<gene>
    <name evidence="1" type="ORF">SAMN02927937_01961</name>
</gene>
<dbReference type="STRING" id="1159016.SAMN02927937_01961"/>
<organism evidence="1 2">
    <name type="scientific">Paenimyroides marinum</name>
    <dbReference type="NCBI Taxonomy" id="1159016"/>
    <lineage>
        <taxon>Bacteria</taxon>
        <taxon>Pseudomonadati</taxon>
        <taxon>Bacteroidota</taxon>
        <taxon>Flavobacteriia</taxon>
        <taxon>Flavobacteriales</taxon>
        <taxon>Flavobacteriaceae</taxon>
        <taxon>Paenimyroides</taxon>
    </lineage>
</organism>
<protein>
    <submittedName>
        <fullName evidence="1">Uncharacterized protein</fullName>
    </submittedName>
</protein>
<evidence type="ECO:0000313" key="2">
    <source>
        <dbReference type="Proteomes" id="UP000199634"/>
    </source>
</evidence>
<dbReference type="AlphaFoldDB" id="A0A1H6LUU0"/>
<accession>A0A1H6LUU0</accession>
<dbReference type="Proteomes" id="UP000199634">
    <property type="component" value="Unassembled WGS sequence"/>
</dbReference>
<evidence type="ECO:0000313" key="1">
    <source>
        <dbReference type="EMBL" id="SEH88824.1"/>
    </source>
</evidence>
<sequence>MRYFYLLIIVCVLGCQPKEDKPELDYVKIDVYPMQYHIPSSITIDFKSRIVTFSDLSQLQIIPEDCGFISDKLEPNVEFNLLHLNEEEFNELKKIINMNFLNSVRQLNYSEFYDEGTMFRISISNNDKIYATGKFLKFEQSLDKRKIFEVLKIIKKHTNSEFNKKYINDISRYLY</sequence>
<keyword evidence="2" id="KW-1185">Reference proteome</keyword>
<dbReference type="RefSeq" id="WP_143037770.1">
    <property type="nucleotide sequence ID" value="NZ_FNXE01000027.1"/>
</dbReference>
<dbReference type="OrthoDB" id="1351852at2"/>
<dbReference type="EMBL" id="FNXE01000027">
    <property type="protein sequence ID" value="SEH88824.1"/>
    <property type="molecule type" value="Genomic_DNA"/>
</dbReference>
<reference evidence="2" key="1">
    <citation type="submission" date="2016-10" db="EMBL/GenBank/DDBJ databases">
        <authorList>
            <person name="Varghese N."/>
            <person name="Submissions S."/>
        </authorList>
    </citation>
    <scope>NUCLEOTIDE SEQUENCE [LARGE SCALE GENOMIC DNA]</scope>
    <source>
        <strain evidence="2">CGMCC 1.10825</strain>
    </source>
</reference>
<proteinExistence type="predicted"/>